<dbReference type="InterPro" id="IPR036322">
    <property type="entry name" value="WD40_repeat_dom_sf"/>
</dbReference>
<evidence type="ECO:0000256" key="7">
    <source>
        <dbReference type="RuleBase" id="RU280818"/>
    </source>
</evidence>
<dbReference type="InterPro" id="IPR001680">
    <property type="entry name" value="WD40_rpt"/>
</dbReference>
<feature type="repeat" description="WD" evidence="6">
    <location>
        <begin position="361"/>
        <end position="403"/>
    </location>
</feature>
<dbReference type="SUPFAM" id="SSF50978">
    <property type="entry name" value="WD40 repeat-like"/>
    <property type="match status" value="1"/>
</dbReference>
<evidence type="ECO:0000259" key="10">
    <source>
        <dbReference type="SMART" id="SM01166"/>
    </source>
</evidence>
<dbReference type="Pfam" id="PF08953">
    <property type="entry name" value="DUF1899"/>
    <property type="match status" value="1"/>
</dbReference>
<evidence type="ECO:0000256" key="2">
    <source>
        <dbReference type="ARBA" id="ARBA00022574"/>
    </source>
</evidence>
<feature type="region of interest" description="Disordered" evidence="9">
    <location>
        <begin position="694"/>
        <end position="717"/>
    </location>
</feature>
<feature type="region of interest" description="Disordered" evidence="9">
    <location>
        <begin position="209"/>
        <end position="236"/>
    </location>
</feature>
<organism evidence="11 12">
    <name type="scientific">Brachionus calyciflorus</name>
    <dbReference type="NCBI Taxonomy" id="104777"/>
    <lineage>
        <taxon>Eukaryota</taxon>
        <taxon>Metazoa</taxon>
        <taxon>Spiralia</taxon>
        <taxon>Gnathifera</taxon>
        <taxon>Rotifera</taxon>
        <taxon>Eurotatoria</taxon>
        <taxon>Monogononta</taxon>
        <taxon>Pseudotrocha</taxon>
        <taxon>Ploima</taxon>
        <taxon>Brachionidae</taxon>
        <taxon>Brachionus</taxon>
    </lineage>
</organism>
<evidence type="ECO:0000256" key="1">
    <source>
        <dbReference type="ARBA" id="ARBA00009482"/>
    </source>
</evidence>
<dbReference type="OrthoDB" id="1850764at2759"/>
<feature type="domain" description="DUF1899" evidence="10">
    <location>
        <begin position="236"/>
        <end position="302"/>
    </location>
</feature>
<reference evidence="11" key="1">
    <citation type="submission" date="2021-02" db="EMBL/GenBank/DDBJ databases">
        <authorList>
            <person name="Nowell W R."/>
        </authorList>
    </citation>
    <scope>NUCLEOTIDE SEQUENCE</scope>
    <source>
        <strain evidence="11">Ploen Becks lab</strain>
    </source>
</reference>
<feature type="region of interest" description="Disordered" evidence="9">
    <location>
        <begin position="813"/>
        <end position="875"/>
    </location>
</feature>
<dbReference type="GO" id="GO:0051015">
    <property type="term" value="F:actin filament binding"/>
    <property type="evidence" value="ECO:0007669"/>
    <property type="project" value="TreeGrafter"/>
</dbReference>
<feature type="coiled-coil region" evidence="8">
    <location>
        <begin position="912"/>
        <end position="953"/>
    </location>
</feature>
<feature type="compositionally biased region" description="Low complexity" evidence="9">
    <location>
        <begin position="210"/>
        <end position="232"/>
    </location>
</feature>
<evidence type="ECO:0000256" key="3">
    <source>
        <dbReference type="ARBA" id="ARBA00022737"/>
    </source>
</evidence>
<dbReference type="Proteomes" id="UP000663879">
    <property type="component" value="Unassembled WGS sequence"/>
</dbReference>
<name>A0A813SHT0_9BILA</name>
<dbReference type="InterPro" id="IPR019775">
    <property type="entry name" value="WD40_repeat_CS"/>
</dbReference>
<evidence type="ECO:0000256" key="8">
    <source>
        <dbReference type="SAM" id="Coils"/>
    </source>
</evidence>
<feature type="compositionally biased region" description="Low complexity" evidence="9">
    <location>
        <begin position="694"/>
        <end position="703"/>
    </location>
</feature>
<dbReference type="Pfam" id="PF00400">
    <property type="entry name" value="WD40"/>
    <property type="match status" value="1"/>
</dbReference>
<evidence type="ECO:0000313" key="12">
    <source>
        <dbReference type="Proteomes" id="UP000663879"/>
    </source>
</evidence>
<accession>A0A813SHT0</accession>
<evidence type="ECO:0000256" key="4">
    <source>
        <dbReference type="ARBA" id="ARBA00023054"/>
    </source>
</evidence>
<dbReference type="InterPro" id="IPR024977">
    <property type="entry name" value="Apc4-like_WD40_dom"/>
</dbReference>
<dbReference type="AlphaFoldDB" id="A0A813SHT0"/>
<dbReference type="InterPro" id="IPR015048">
    <property type="entry name" value="DUF1899"/>
</dbReference>
<dbReference type="SMART" id="SM01166">
    <property type="entry name" value="DUF1899"/>
    <property type="match status" value="1"/>
</dbReference>
<feature type="compositionally biased region" description="Polar residues" evidence="9">
    <location>
        <begin position="813"/>
        <end position="829"/>
    </location>
</feature>
<keyword evidence="5" id="KW-0009">Actin-binding</keyword>
<evidence type="ECO:0000313" key="11">
    <source>
        <dbReference type="EMBL" id="CAF0795765.1"/>
    </source>
</evidence>
<proteinExistence type="inferred from homology"/>
<keyword evidence="3 7" id="KW-0677">Repeat</keyword>
<dbReference type="Pfam" id="PF12894">
    <property type="entry name" value="ANAPC4_WD40"/>
    <property type="match status" value="1"/>
</dbReference>
<evidence type="ECO:0000256" key="6">
    <source>
        <dbReference type="PROSITE-ProRule" id="PRU00221"/>
    </source>
</evidence>
<dbReference type="EMBL" id="CAJNOC010000720">
    <property type="protein sequence ID" value="CAF0795765.1"/>
    <property type="molecule type" value="Genomic_DNA"/>
</dbReference>
<dbReference type="PROSITE" id="PS50294">
    <property type="entry name" value="WD_REPEATS_REGION"/>
    <property type="match status" value="2"/>
</dbReference>
<comment type="caution">
    <text evidence="11">The sequence shown here is derived from an EMBL/GenBank/DDBJ whole genome shotgun (WGS) entry which is preliminary data.</text>
</comment>
<feature type="compositionally biased region" description="Polar residues" evidence="9">
    <location>
        <begin position="1"/>
        <end position="40"/>
    </location>
</feature>
<dbReference type="Gene3D" id="2.130.10.10">
    <property type="entry name" value="YVTN repeat-like/Quinoprotein amine dehydrogenase"/>
    <property type="match status" value="1"/>
</dbReference>
<comment type="similarity">
    <text evidence="1 7">Belongs to the WD repeat coronin family.</text>
</comment>
<evidence type="ECO:0000256" key="9">
    <source>
        <dbReference type="SAM" id="MobiDB-lite"/>
    </source>
</evidence>
<evidence type="ECO:0000256" key="5">
    <source>
        <dbReference type="ARBA" id="ARBA00023203"/>
    </source>
</evidence>
<dbReference type="PANTHER" id="PTHR10856:SF44">
    <property type="entry name" value="CORONIN"/>
    <property type="match status" value="1"/>
</dbReference>
<dbReference type="PROSITE" id="PS50082">
    <property type="entry name" value="WD_REPEATS_2"/>
    <property type="match status" value="3"/>
</dbReference>
<dbReference type="PROSITE" id="PS00678">
    <property type="entry name" value="WD_REPEATS_1"/>
    <property type="match status" value="1"/>
</dbReference>
<dbReference type="SMART" id="SM00320">
    <property type="entry name" value="WD40"/>
    <property type="match status" value="4"/>
</dbReference>
<keyword evidence="2 6" id="KW-0853">WD repeat</keyword>
<gene>
    <name evidence="11" type="ORF">OXX778_LOCUS6205</name>
</gene>
<feature type="repeat" description="WD" evidence="6">
    <location>
        <begin position="404"/>
        <end position="445"/>
    </location>
</feature>
<sequence length="965" mass="107565">MPVLLNSGSVKNTTLTSQSTSSMNYVRSGMSNSSLRTLKQSTNSSSSISAQTAPIVSNNTVSPTTASISASSFSKLRSNFIKPEQETKKLTFNSIKNNSNNTAGPKKILNVKTSCSITTEVKNKLDDIPKRVKTNSITNSDDELINLESKYSSGTSSTISSLSSSDQSDSIDTEFLVNQNKSQTTLEQNSFKMSLKINKNDKINNEMVQSTTTTHSSSSSPSSHRSSPTSRSGQMPFKIRSSKYRHVYGNPHKEDVCYKNIKITKNAAHDSAFSAANPKFVAIVTEECGGGAFVVIPIKQTGRIDINTPKVTGHRGPVLDLKWNPFNDNEIASCSEDATIKVWQMPDDGLYENLNEWVSDLHGHQRKVTQIEWHPTAENIMISSGADFQVILWNLEKAEPIRIVSCHNDTIQSMNWNRDGSLFATTCKDKKLRVIEPRSGKVICVGDGHQGSKISKVVFLGCGTKLFTTGFSRLSERQIAIWNINDLSKPIQMDVVDCSSGVLIPYYDYDTNIVFVAGKGDGNIRYYEITDMEPYIHYLSEYKSATPQRGLGWMPKRGLDVTKNEIFRFYKLHATGGICEPISMIVPRKSEVFQEDIYPDTCSGIPSLSCDEWLSGENREPILMSMKDGAVPFMPKIVTYKQLGFSELSQYSRSFIGEKKLDLVDSNKLVETTKINTKLTQSSRSAFIYKDKMSSSSSYSSSPPSSPTQNRKFSDSNDTKFDAVSCDELKTVAITTTTTSVMNNSSNESVNQDEFVIVDKKQSEELEASYITNVSKNPITLRKTESLRIESVQSIRNRFDRVNLNLSRNKTDIMNNSIEENSQRSTSPPNLVGSPLHSSFNNAKQTTPIPLLLNTSNNSSFTQTPSNNNNETGLNGSCIKKRVWTPVQSSSNLTNSKLNESTNSPNDLQKSYFRLLEERNNLKERNKKLEDELATKDKRIRDLEQKLKIFNLKCENDLESIATDC</sequence>
<dbReference type="PANTHER" id="PTHR10856">
    <property type="entry name" value="CORONIN"/>
    <property type="match status" value="1"/>
</dbReference>
<feature type="repeat" description="WD" evidence="6">
    <location>
        <begin position="311"/>
        <end position="345"/>
    </location>
</feature>
<dbReference type="FunFam" id="2.130.10.10:FF:000502">
    <property type="entry name" value="Coronin"/>
    <property type="match status" value="1"/>
</dbReference>
<dbReference type="SMART" id="SM01167">
    <property type="entry name" value="DUF1900"/>
    <property type="match status" value="1"/>
</dbReference>
<keyword evidence="4 8" id="KW-0175">Coiled coil</keyword>
<dbReference type="Pfam" id="PF16300">
    <property type="entry name" value="WD40_4"/>
    <property type="match status" value="1"/>
</dbReference>
<keyword evidence="12" id="KW-1185">Reference proteome</keyword>
<dbReference type="InterPro" id="IPR015943">
    <property type="entry name" value="WD40/YVTN_repeat-like_dom_sf"/>
</dbReference>
<protein>
    <recommendedName>
        <fullName evidence="7">Coronin</fullName>
    </recommendedName>
</protein>
<feature type="region of interest" description="Disordered" evidence="9">
    <location>
        <begin position="1"/>
        <end position="51"/>
    </location>
</feature>
<dbReference type="InterPro" id="IPR015505">
    <property type="entry name" value="Coronin"/>
</dbReference>
<feature type="compositionally biased region" description="Polar residues" evidence="9">
    <location>
        <begin position="836"/>
        <end position="875"/>
    </location>
</feature>